<keyword evidence="1" id="KW-1133">Transmembrane helix</keyword>
<dbReference type="EMBL" id="JAPFFF010000005">
    <property type="protein sequence ID" value="KAK8889113.1"/>
    <property type="molecule type" value="Genomic_DNA"/>
</dbReference>
<gene>
    <name evidence="2" type="ORF">M9Y10_033857</name>
</gene>
<accession>A0ABR2KE31</accession>
<comment type="caution">
    <text evidence="2">The sequence shown here is derived from an EMBL/GenBank/DDBJ whole genome shotgun (WGS) entry which is preliminary data.</text>
</comment>
<evidence type="ECO:0008006" key="4">
    <source>
        <dbReference type="Google" id="ProtNLM"/>
    </source>
</evidence>
<feature type="transmembrane region" description="Helical" evidence="1">
    <location>
        <begin position="94"/>
        <end position="116"/>
    </location>
</feature>
<sequence>MPGNKEVSKANHIIFIIGVVFNFVGLLGELIISIIWWTRIHPWFSHGEKDGKKVYQCLLACFIFSLVGTAIALFLFISYVIIKRIWNWLESRYKFLFFIYVIYFLAMLGSVITSSITCEYALKNPKINDDSDKNKCLKYIFRGINGASSWALKNGKVAEFTKWINDLNKHAQNDDHQYNGYLCYNVGVPTLTFDIIICVGIVIWIFLLI</sequence>
<dbReference type="Proteomes" id="UP001470230">
    <property type="component" value="Unassembled WGS sequence"/>
</dbReference>
<proteinExistence type="predicted"/>
<feature type="transmembrane region" description="Helical" evidence="1">
    <location>
        <begin position="186"/>
        <end position="208"/>
    </location>
</feature>
<evidence type="ECO:0000256" key="1">
    <source>
        <dbReference type="SAM" id="Phobius"/>
    </source>
</evidence>
<keyword evidence="1" id="KW-0812">Transmembrane</keyword>
<evidence type="ECO:0000313" key="3">
    <source>
        <dbReference type="Proteomes" id="UP001470230"/>
    </source>
</evidence>
<evidence type="ECO:0000313" key="2">
    <source>
        <dbReference type="EMBL" id="KAK8889113.1"/>
    </source>
</evidence>
<feature type="transmembrane region" description="Helical" evidence="1">
    <location>
        <begin position="57"/>
        <end position="82"/>
    </location>
</feature>
<protein>
    <recommendedName>
        <fullName evidence="4">Tetraspanin family protein</fullName>
    </recommendedName>
</protein>
<keyword evidence="3" id="KW-1185">Reference proteome</keyword>
<reference evidence="2 3" key="1">
    <citation type="submission" date="2024-04" db="EMBL/GenBank/DDBJ databases">
        <title>Tritrichomonas musculus Genome.</title>
        <authorList>
            <person name="Alves-Ferreira E."/>
            <person name="Grigg M."/>
            <person name="Lorenzi H."/>
            <person name="Galac M."/>
        </authorList>
    </citation>
    <scope>NUCLEOTIDE SEQUENCE [LARGE SCALE GENOMIC DNA]</scope>
    <source>
        <strain evidence="2 3">EAF2021</strain>
    </source>
</reference>
<name>A0ABR2KE31_9EUKA</name>
<keyword evidence="1" id="KW-0472">Membrane</keyword>
<organism evidence="2 3">
    <name type="scientific">Tritrichomonas musculus</name>
    <dbReference type="NCBI Taxonomy" id="1915356"/>
    <lineage>
        <taxon>Eukaryota</taxon>
        <taxon>Metamonada</taxon>
        <taxon>Parabasalia</taxon>
        <taxon>Tritrichomonadida</taxon>
        <taxon>Tritrichomonadidae</taxon>
        <taxon>Tritrichomonas</taxon>
    </lineage>
</organism>
<feature type="transmembrane region" description="Helical" evidence="1">
    <location>
        <begin position="12"/>
        <end position="37"/>
    </location>
</feature>